<feature type="transmembrane region" description="Helical" evidence="1">
    <location>
        <begin position="54"/>
        <end position="72"/>
    </location>
</feature>
<feature type="domain" description="DUF7704" evidence="2">
    <location>
        <begin position="5"/>
        <end position="140"/>
    </location>
</feature>
<keyword evidence="1" id="KW-0472">Membrane</keyword>
<keyword evidence="1" id="KW-0812">Transmembrane</keyword>
<comment type="caution">
    <text evidence="3">The sequence shown here is derived from an EMBL/GenBank/DDBJ whole genome shotgun (WGS) entry which is preliminary data.</text>
</comment>
<accession>A0A8H3IN04</accession>
<keyword evidence="4" id="KW-1185">Reference proteome</keyword>
<dbReference type="Proteomes" id="UP000664169">
    <property type="component" value="Unassembled WGS sequence"/>
</dbReference>
<dbReference type="InterPro" id="IPR056121">
    <property type="entry name" value="DUF7704"/>
</dbReference>
<name>A0A8H3IN04_9LECA</name>
<feature type="transmembrane region" description="Helical" evidence="1">
    <location>
        <begin position="84"/>
        <end position="103"/>
    </location>
</feature>
<evidence type="ECO:0000259" key="2">
    <source>
        <dbReference type="Pfam" id="PF24803"/>
    </source>
</evidence>
<evidence type="ECO:0000313" key="3">
    <source>
        <dbReference type="EMBL" id="CAF9926920.1"/>
    </source>
</evidence>
<sequence>MSVSAVVPPFYKYAFTYFDPIVTAWAAYMDFATPQTVVDSFIPNTPRNPDLDMFFQQTAGYMLGLSFLQAVLLRSTSELKIWNVLQYATLIIDAFHLYSLHWGLSRQGRLDPGQWRGEDWGCVLITVIATVYRLAFVLGIGFRAANRNVKIS</sequence>
<dbReference type="OrthoDB" id="5313995at2759"/>
<dbReference type="AlphaFoldDB" id="A0A8H3IN04"/>
<dbReference type="Pfam" id="PF24803">
    <property type="entry name" value="DUF7704"/>
    <property type="match status" value="1"/>
</dbReference>
<evidence type="ECO:0000256" key="1">
    <source>
        <dbReference type="SAM" id="Phobius"/>
    </source>
</evidence>
<reference evidence="3" key="1">
    <citation type="submission" date="2021-03" db="EMBL/GenBank/DDBJ databases">
        <authorList>
            <person name="Tagirdzhanova G."/>
        </authorList>
    </citation>
    <scope>NUCLEOTIDE SEQUENCE</scope>
</reference>
<organism evidence="3 4">
    <name type="scientific">Gomphillus americanus</name>
    <dbReference type="NCBI Taxonomy" id="1940652"/>
    <lineage>
        <taxon>Eukaryota</taxon>
        <taxon>Fungi</taxon>
        <taxon>Dikarya</taxon>
        <taxon>Ascomycota</taxon>
        <taxon>Pezizomycotina</taxon>
        <taxon>Lecanoromycetes</taxon>
        <taxon>OSLEUM clade</taxon>
        <taxon>Ostropomycetidae</taxon>
        <taxon>Ostropales</taxon>
        <taxon>Graphidaceae</taxon>
        <taxon>Gomphilloideae</taxon>
        <taxon>Gomphillus</taxon>
    </lineage>
</organism>
<feature type="transmembrane region" description="Helical" evidence="1">
    <location>
        <begin position="123"/>
        <end position="142"/>
    </location>
</feature>
<dbReference type="PANTHER" id="PTHR37019:SF1">
    <property type="entry name" value="EXPERA DOMAIN-CONTAINING PROTEIN"/>
    <property type="match status" value="1"/>
</dbReference>
<dbReference type="EMBL" id="CAJPDQ010000026">
    <property type="protein sequence ID" value="CAF9926920.1"/>
    <property type="molecule type" value="Genomic_DNA"/>
</dbReference>
<proteinExistence type="predicted"/>
<keyword evidence="1" id="KW-1133">Transmembrane helix</keyword>
<protein>
    <recommendedName>
        <fullName evidence="2">DUF7704 domain-containing protein</fullName>
    </recommendedName>
</protein>
<dbReference type="PANTHER" id="PTHR37019">
    <property type="entry name" value="CHROMOSOME 1, WHOLE GENOME SHOTGUN SEQUENCE"/>
    <property type="match status" value="1"/>
</dbReference>
<gene>
    <name evidence="3" type="ORF">GOMPHAMPRED_004263</name>
</gene>
<evidence type="ECO:0000313" key="4">
    <source>
        <dbReference type="Proteomes" id="UP000664169"/>
    </source>
</evidence>